<organism evidence="2 3">
    <name type="scientific">Favolaschia claudopus</name>
    <dbReference type="NCBI Taxonomy" id="2862362"/>
    <lineage>
        <taxon>Eukaryota</taxon>
        <taxon>Fungi</taxon>
        <taxon>Dikarya</taxon>
        <taxon>Basidiomycota</taxon>
        <taxon>Agaricomycotina</taxon>
        <taxon>Agaricomycetes</taxon>
        <taxon>Agaricomycetidae</taxon>
        <taxon>Agaricales</taxon>
        <taxon>Marasmiineae</taxon>
        <taxon>Mycenaceae</taxon>
        <taxon>Favolaschia</taxon>
    </lineage>
</organism>
<protein>
    <submittedName>
        <fullName evidence="2">Uncharacterized protein</fullName>
    </submittedName>
</protein>
<comment type="caution">
    <text evidence="2">The sequence shown here is derived from an EMBL/GenBank/DDBJ whole genome shotgun (WGS) entry which is preliminary data.</text>
</comment>
<accession>A0AAV9ZF79</accession>
<reference evidence="2 3" key="1">
    <citation type="journal article" date="2024" name="J Genomics">
        <title>Draft genome sequencing and assembly of Favolaschia claudopus CIRM-BRFM 2984 isolated from oak limbs.</title>
        <authorList>
            <person name="Navarro D."/>
            <person name="Drula E."/>
            <person name="Chaduli D."/>
            <person name="Cazenave R."/>
            <person name="Ahrendt S."/>
            <person name="Wang J."/>
            <person name="Lipzen A."/>
            <person name="Daum C."/>
            <person name="Barry K."/>
            <person name="Grigoriev I.V."/>
            <person name="Favel A."/>
            <person name="Rosso M.N."/>
            <person name="Martin F."/>
        </authorList>
    </citation>
    <scope>NUCLEOTIDE SEQUENCE [LARGE SCALE GENOMIC DNA]</scope>
    <source>
        <strain evidence="2 3">CIRM-BRFM 2984</strain>
    </source>
</reference>
<evidence type="ECO:0000313" key="3">
    <source>
        <dbReference type="Proteomes" id="UP001362999"/>
    </source>
</evidence>
<evidence type="ECO:0000256" key="1">
    <source>
        <dbReference type="SAM" id="MobiDB-lite"/>
    </source>
</evidence>
<dbReference type="AlphaFoldDB" id="A0AAV9ZF79"/>
<sequence length="511" mass="56960">MDVKETVDQAIQQGNARVSNGNQADVGELAAHSCPLERKGNHGARSQWKHVLECTSQWSTQQYIKKYDSRQSTWSAYNRPRHFHLLLPEAYSSVQGTGQQYMKSLTLSNTFGVLYPPDHGSSSLACSFDFYKTTPHQANLYHRKGIRLSSYKEQRSFDRDYKAICLAGKSEGIEALKQGTDLNIAFERKSVVLIECIWVFSMSCTQAKHYKTLISWQGLGTSASDCWNPEGYPERLAIFPGNYDRNSVKRGLKTVELRATTPSVGRNSVRINYDGEKLTQITGIQCDTRNSSPVGDYNDSAEEYCWNQICPKWPTNHGSLTAKGLTGLVDLLYGLERKPLELERLNGARRVDYHRVNQTSQRSLVSWQGLGVSTSTARQHQTRDVKVGDNPTARTLSFGKEIEEHAIQQGSVRVNNGMQQDVGELAAHSSPLERKGNQGHRSQGRDPSEALPTARVIAMGQSLRHIPWNVEGNPESLATVTGNWAPNSLPKGPQTRGIRGNNELENAKGLL</sequence>
<evidence type="ECO:0000313" key="2">
    <source>
        <dbReference type="EMBL" id="KAK6981010.1"/>
    </source>
</evidence>
<keyword evidence="3" id="KW-1185">Reference proteome</keyword>
<dbReference type="EMBL" id="JAWWNJ010000155">
    <property type="protein sequence ID" value="KAK6981010.1"/>
    <property type="molecule type" value="Genomic_DNA"/>
</dbReference>
<name>A0AAV9ZF79_9AGAR</name>
<feature type="region of interest" description="Disordered" evidence="1">
    <location>
        <begin position="428"/>
        <end position="449"/>
    </location>
</feature>
<feature type="region of interest" description="Disordered" evidence="1">
    <location>
        <begin position="482"/>
        <end position="511"/>
    </location>
</feature>
<gene>
    <name evidence="2" type="ORF">R3P38DRAFT_2808779</name>
</gene>
<dbReference type="Proteomes" id="UP001362999">
    <property type="component" value="Unassembled WGS sequence"/>
</dbReference>
<proteinExistence type="predicted"/>